<evidence type="ECO:0000313" key="2">
    <source>
        <dbReference type="EMBL" id="AIE60175.1"/>
    </source>
</evidence>
<evidence type="ECO:0000313" key="3">
    <source>
        <dbReference type="Proteomes" id="UP000027602"/>
    </source>
</evidence>
<organism evidence="2 3">
    <name type="scientific">Bacillus methanolicus (strain MGA3 / ATCC 53907)</name>
    <dbReference type="NCBI Taxonomy" id="796606"/>
    <lineage>
        <taxon>Bacteria</taxon>
        <taxon>Bacillati</taxon>
        <taxon>Bacillota</taxon>
        <taxon>Bacilli</taxon>
        <taxon>Bacillales</taxon>
        <taxon>Bacillaceae</taxon>
        <taxon>Bacillus</taxon>
    </lineage>
</organism>
<sequence>MQQQTKKNQTKNGGNFGHKLSWGQAGPDPINKSAVIFWNDGFCVIMVLYQLIRIRE</sequence>
<accession>A0A068LRG1</accession>
<protein>
    <submittedName>
        <fullName evidence="2">Uncharacterized protein</fullName>
    </submittedName>
</protein>
<keyword evidence="3" id="KW-1185">Reference proteome</keyword>
<gene>
    <name evidence="2" type="ORF">BMMGA3_08875</name>
</gene>
<proteinExistence type="predicted"/>
<dbReference type="HOGENOM" id="CLU_3004562_0_0_9"/>
<dbReference type="Proteomes" id="UP000027602">
    <property type="component" value="Chromosome"/>
</dbReference>
<reference evidence="2 3" key="1">
    <citation type="journal article" date="2015" name="BMC Genomics">
        <title>Transcriptome analysis of thermophilic methylotrophic Bacillus methanolicus MGA3 using RNA-sequencing provides detailed insights into its previously uncharted transcriptional landscape.</title>
        <authorList>
            <person name="Irla M."/>
            <person name="Neshat A."/>
            <person name="Brautaset T."/>
            <person name="Ruckert C."/>
            <person name="Kalinowski J."/>
            <person name="Wendisch V.F."/>
        </authorList>
    </citation>
    <scope>NUCLEOTIDE SEQUENCE [LARGE SCALE GENOMIC DNA]</scope>
    <source>
        <strain evidence="3">MGA3 / ATCC 53907</strain>
    </source>
</reference>
<name>A0A068LRG1_BACMM</name>
<dbReference type="KEGG" id="bmet:BMMGA3_08875"/>
<feature type="compositionally biased region" description="Low complexity" evidence="1">
    <location>
        <begin position="1"/>
        <end position="13"/>
    </location>
</feature>
<dbReference type="EMBL" id="CP007739">
    <property type="protein sequence ID" value="AIE60175.1"/>
    <property type="molecule type" value="Genomic_DNA"/>
</dbReference>
<dbReference type="AlphaFoldDB" id="A0A068LRG1"/>
<feature type="region of interest" description="Disordered" evidence="1">
    <location>
        <begin position="1"/>
        <end position="25"/>
    </location>
</feature>
<evidence type="ECO:0000256" key="1">
    <source>
        <dbReference type="SAM" id="MobiDB-lite"/>
    </source>
</evidence>